<proteinExistence type="predicted"/>
<evidence type="ECO:0008006" key="4">
    <source>
        <dbReference type="Google" id="ProtNLM"/>
    </source>
</evidence>
<reference evidence="2 3" key="1">
    <citation type="submission" date="2016-05" db="EMBL/GenBank/DDBJ databases">
        <authorList>
            <person name="Prochazka B."/>
            <person name="Indra A."/>
            <person name="Hasenberger P."/>
            <person name="Blaschitz M."/>
            <person name="Wagner L."/>
            <person name="Wewalka G."/>
            <person name="Sorschag S."/>
            <person name="Schmid D."/>
            <person name="Ruppitsch W."/>
        </authorList>
    </citation>
    <scope>NUCLEOTIDE SEQUENCE [LARGE SCALE GENOMIC DNA]</scope>
    <source>
        <strain evidence="2 3">974010_12</strain>
    </source>
</reference>
<evidence type="ECO:0000313" key="2">
    <source>
        <dbReference type="EMBL" id="OCH98501.1"/>
    </source>
</evidence>
<sequence length="262" mass="29707">MALNFCDFSGESVMASLKDIKNGLFPNKEQQVPVDPFVKVMAEREAKETEQKNIERTRDIKERKSSAAHDRQYSKEVMEAKKIVEDNIKKMISGRSEAYVEWATGMNMIVGYLRDFVDYIYKSMDYEATPNISWDKSNSDNLNIKGDGKALPDISYSVTMDDTGHIKTAVKADKNIITAEEKKYFDVALAAWAKEKGYTLEADHANLDAGFTLRDDKTKELVTDKAVFDNLKKDSTNGLHSYLTDRFAMALEELNTPVVDRP</sequence>
<dbReference type="Proteomes" id="UP000093336">
    <property type="component" value="Unassembled WGS sequence"/>
</dbReference>
<feature type="region of interest" description="Disordered" evidence="1">
    <location>
        <begin position="46"/>
        <end position="72"/>
    </location>
</feature>
<dbReference type="EMBL" id="LYOZ01000010">
    <property type="protein sequence ID" value="OCH98501.1"/>
    <property type="molecule type" value="Genomic_DNA"/>
</dbReference>
<keyword evidence="3" id="KW-1185">Reference proteome</keyword>
<organism evidence="2 3">
    <name type="scientific">Legionella jamestowniensis</name>
    <dbReference type="NCBI Taxonomy" id="455"/>
    <lineage>
        <taxon>Bacteria</taxon>
        <taxon>Pseudomonadati</taxon>
        <taxon>Pseudomonadota</taxon>
        <taxon>Gammaproteobacteria</taxon>
        <taxon>Legionellales</taxon>
        <taxon>Legionellaceae</taxon>
        <taxon>Legionella</taxon>
    </lineage>
</organism>
<evidence type="ECO:0000256" key="1">
    <source>
        <dbReference type="SAM" id="MobiDB-lite"/>
    </source>
</evidence>
<comment type="caution">
    <text evidence="2">The sequence shown here is derived from an EMBL/GenBank/DDBJ whole genome shotgun (WGS) entry which is preliminary data.</text>
</comment>
<gene>
    <name evidence="2" type="ORF">A8135_00205</name>
</gene>
<accession>A0ABX2XWA8</accession>
<name>A0ABX2XWA8_9GAMM</name>
<evidence type="ECO:0000313" key="3">
    <source>
        <dbReference type="Proteomes" id="UP000093336"/>
    </source>
</evidence>
<protein>
    <recommendedName>
        <fullName evidence="4">Substrate of the Dot/Icm secretion system</fullName>
    </recommendedName>
</protein>